<evidence type="ECO:0000256" key="1">
    <source>
        <dbReference type="SAM" id="MobiDB-lite"/>
    </source>
</evidence>
<name>A0ABQ9VHM9_SAGOE</name>
<sequence length="112" mass="13066">MRSKETPRFWAQDEPRTHLSRDPRFGRGRKRQLVPAHAFAAQRPGAELQRLSCAGVIFVTWNSHRNGDVRETQRRENGNERIDSGVKCWKEAGLHKVGVEIELWQFVDRMEV</sequence>
<proteinExistence type="predicted"/>
<evidence type="ECO:0000313" key="3">
    <source>
        <dbReference type="Proteomes" id="UP001266305"/>
    </source>
</evidence>
<gene>
    <name evidence="2" type="ORF">P7K49_014009</name>
</gene>
<comment type="caution">
    <text evidence="2">The sequence shown here is derived from an EMBL/GenBank/DDBJ whole genome shotgun (WGS) entry which is preliminary data.</text>
</comment>
<organism evidence="2 3">
    <name type="scientific">Saguinus oedipus</name>
    <name type="common">Cotton-top tamarin</name>
    <name type="synonym">Oedipomidas oedipus</name>
    <dbReference type="NCBI Taxonomy" id="9490"/>
    <lineage>
        <taxon>Eukaryota</taxon>
        <taxon>Metazoa</taxon>
        <taxon>Chordata</taxon>
        <taxon>Craniata</taxon>
        <taxon>Vertebrata</taxon>
        <taxon>Euteleostomi</taxon>
        <taxon>Mammalia</taxon>
        <taxon>Eutheria</taxon>
        <taxon>Euarchontoglires</taxon>
        <taxon>Primates</taxon>
        <taxon>Haplorrhini</taxon>
        <taxon>Platyrrhini</taxon>
        <taxon>Cebidae</taxon>
        <taxon>Callitrichinae</taxon>
        <taxon>Saguinus</taxon>
    </lineage>
</organism>
<dbReference type="Proteomes" id="UP001266305">
    <property type="component" value="Unassembled WGS sequence"/>
</dbReference>
<feature type="compositionally biased region" description="Basic and acidic residues" evidence="1">
    <location>
        <begin position="1"/>
        <end position="25"/>
    </location>
</feature>
<dbReference type="EMBL" id="JASSZA010000006">
    <property type="protein sequence ID" value="KAK2108844.1"/>
    <property type="molecule type" value="Genomic_DNA"/>
</dbReference>
<protein>
    <submittedName>
        <fullName evidence="2">Uncharacterized protein</fullName>
    </submittedName>
</protein>
<reference evidence="2 3" key="1">
    <citation type="submission" date="2023-05" db="EMBL/GenBank/DDBJ databases">
        <title>B98-5 Cell Line De Novo Hybrid Assembly: An Optical Mapping Approach.</title>
        <authorList>
            <person name="Kananen K."/>
            <person name="Auerbach J.A."/>
            <person name="Kautto E."/>
            <person name="Blachly J.S."/>
        </authorList>
    </citation>
    <scope>NUCLEOTIDE SEQUENCE [LARGE SCALE GENOMIC DNA]</scope>
    <source>
        <strain evidence="2">B95-8</strain>
        <tissue evidence="2">Cell line</tissue>
    </source>
</reference>
<keyword evidence="3" id="KW-1185">Reference proteome</keyword>
<accession>A0ABQ9VHM9</accession>
<feature type="region of interest" description="Disordered" evidence="1">
    <location>
        <begin position="1"/>
        <end position="27"/>
    </location>
</feature>
<evidence type="ECO:0000313" key="2">
    <source>
        <dbReference type="EMBL" id="KAK2108844.1"/>
    </source>
</evidence>